<dbReference type="InterPro" id="IPR000644">
    <property type="entry name" value="CBS_dom"/>
</dbReference>
<dbReference type="RefSeq" id="WP_203901649.1">
    <property type="nucleotide sequence ID" value="NZ_BOPF01000019.1"/>
</dbReference>
<dbReference type="SMART" id="SM00116">
    <property type="entry name" value="CBS"/>
    <property type="match status" value="2"/>
</dbReference>
<dbReference type="InterPro" id="IPR051257">
    <property type="entry name" value="Diverse_CBS-Domain"/>
</dbReference>
<dbReference type="InterPro" id="IPR017080">
    <property type="entry name" value="UCP036990_CBS_BON"/>
</dbReference>
<dbReference type="EMBL" id="BOPF01000019">
    <property type="protein sequence ID" value="GIJ48152.1"/>
    <property type="molecule type" value="Genomic_DNA"/>
</dbReference>
<evidence type="ECO:0000256" key="1">
    <source>
        <dbReference type="ARBA" id="ARBA00023122"/>
    </source>
</evidence>
<name>A0A8J3YPF6_9ACTN</name>
<dbReference type="Gene3D" id="3.10.580.10">
    <property type="entry name" value="CBS-domain"/>
    <property type="match status" value="1"/>
</dbReference>
<dbReference type="InterPro" id="IPR046342">
    <property type="entry name" value="CBS_dom_sf"/>
</dbReference>
<keyword evidence="1 2" id="KW-0129">CBS domain</keyword>
<dbReference type="Pfam" id="PF04972">
    <property type="entry name" value="BON"/>
    <property type="match status" value="1"/>
</dbReference>
<evidence type="ECO:0000313" key="4">
    <source>
        <dbReference type="EMBL" id="GIJ48152.1"/>
    </source>
</evidence>
<dbReference type="Proteomes" id="UP000619260">
    <property type="component" value="Unassembled WGS sequence"/>
</dbReference>
<feature type="domain" description="CBS" evidence="3">
    <location>
        <begin position="10"/>
        <end position="66"/>
    </location>
</feature>
<evidence type="ECO:0000259" key="3">
    <source>
        <dbReference type="PROSITE" id="PS51371"/>
    </source>
</evidence>
<dbReference type="Pfam" id="PF00571">
    <property type="entry name" value="CBS"/>
    <property type="match status" value="2"/>
</dbReference>
<organism evidence="4 5">
    <name type="scientific">Virgisporangium aliadipatigenens</name>
    <dbReference type="NCBI Taxonomy" id="741659"/>
    <lineage>
        <taxon>Bacteria</taxon>
        <taxon>Bacillati</taxon>
        <taxon>Actinomycetota</taxon>
        <taxon>Actinomycetes</taxon>
        <taxon>Micromonosporales</taxon>
        <taxon>Micromonosporaceae</taxon>
        <taxon>Virgisporangium</taxon>
    </lineage>
</organism>
<dbReference type="PIRSF" id="PIRSF036990">
    <property type="entry name" value="UCP036990_CBS_BON"/>
    <property type="match status" value="1"/>
</dbReference>
<evidence type="ECO:0000313" key="5">
    <source>
        <dbReference type="Proteomes" id="UP000619260"/>
    </source>
</evidence>
<protein>
    <recommendedName>
        <fullName evidence="3">CBS domain-containing protein</fullName>
    </recommendedName>
</protein>
<dbReference type="SUPFAM" id="SSF54631">
    <property type="entry name" value="CBS-domain pair"/>
    <property type="match status" value="1"/>
</dbReference>
<feature type="domain" description="CBS" evidence="3">
    <location>
        <begin position="91"/>
        <end position="148"/>
    </location>
</feature>
<dbReference type="PANTHER" id="PTHR43080:SF29">
    <property type="entry name" value="OS02G0818000 PROTEIN"/>
    <property type="match status" value="1"/>
</dbReference>
<evidence type="ECO:0000256" key="2">
    <source>
        <dbReference type="PROSITE-ProRule" id="PRU00703"/>
    </source>
</evidence>
<sequence length="221" mass="23208">MSGFAVTDVMSTNVVSVTADTPFRTVVDAMDAASVSAVPVVDRDNRVLGIVSETDLMYKLEFAVERPRLWERLTHRQEAAKAAGVVAGDLMSAPAVSVSSSSSVKAAVHLMESTGVHRLPVVNDLGRLVGMVTRRDLLRVFLRPEGDIARDVTADALPAGAGDDVTAEVHDGVVALDGEVRLRSTANDVAEAAGSVEGVVAVENRIAWRHDDGPLASVGLG</sequence>
<accession>A0A8J3YPF6</accession>
<gene>
    <name evidence="4" type="ORF">Val02_50380</name>
</gene>
<proteinExistence type="predicted"/>
<keyword evidence="5" id="KW-1185">Reference proteome</keyword>
<reference evidence="4" key="1">
    <citation type="submission" date="2021-01" db="EMBL/GenBank/DDBJ databases">
        <title>Whole genome shotgun sequence of Virgisporangium aliadipatigenens NBRC 105644.</title>
        <authorList>
            <person name="Komaki H."/>
            <person name="Tamura T."/>
        </authorList>
    </citation>
    <scope>NUCLEOTIDE SEQUENCE</scope>
    <source>
        <strain evidence="4">NBRC 105644</strain>
    </source>
</reference>
<dbReference type="PANTHER" id="PTHR43080">
    <property type="entry name" value="CBS DOMAIN-CONTAINING PROTEIN CBSX3, MITOCHONDRIAL"/>
    <property type="match status" value="1"/>
</dbReference>
<comment type="caution">
    <text evidence="4">The sequence shown here is derived from an EMBL/GenBank/DDBJ whole genome shotgun (WGS) entry which is preliminary data.</text>
</comment>
<dbReference type="InterPro" id="IPR007055">
    <property type="entry name" value="BON_dom"/>
</dbReference>
<dbReference type="Gene3D" id="3.30.1340.30">
    <property type="match status" value="1"/>
</dbReference>
<dbReference type="AlphaFoldDB" id="A0A8J3YPF6"/>
<dbReference type="PROSITE" id="PS51371">
    <property type="entry name" value="CBS"/>
    <property type="match status" value="2"/>
</dbReference>